<dbReference type="EnsemblMetazoa" id="ACHR014223-RA">
    <property type="protein sequence ID" value="ACHR014223-PA"/>
    <property type="gene ID" value="ACHR014223"/>
</dbReference>
<dbReference type="AlphaFoldDB" id="A0A182KIE0"/>
<proteinExistence type="predicted"/>
<accession>A0A182KIE0</accession>
<dbReference type="Proteomes" id="UP000075881">
    <property type="component" value="Unassembled WGS sequence"/>
</dbReference>
<sequence>MPRYRHLPIEVVLGLTSRVVRRAKDVEECCRSTDRRYLVKVPFRRR</sequence>
<name>A0A182KIE0_9DIPT</name>
<dbReference type="VEuPathDB" id="VectorBase:ACHR014223"/>
<reference evidence="1" key="2">
    <citation type="submission" date="2020-05" db="UniProtKB">
        <authorList>
            <consortium name="EnsemblMetazoa"/>
        </authorList>
    </citation>
    <scope>IDENTIFICATION</scope>
    <source>
        <strain evidence="1">ACHKN1017</strain>
    </source>
</reference>
<organism evidence="1 2">
    <name type="scientific">Anopheles christyi</name>
    <dbReference type="NCBI Taxonomy" id="43041"/>
    <lineage>
        <taxon>Eukaryota</taxon>
        <taxon>Metazoa</taxon>
        <taxon>Ecdysozoa</taxon>
        <taxon>Arthropoda</taxon>
        <taxon>Hexapoda</taxon>
        <taxon>Insecta</taxon>
        <taxon>Pterygota</taxon>
        <taxon>Neoptera</taxon>
        <taxon>Endopterygota</taxon>
        <taxon>Diptera</taxon>
        <taxon>Nematocera</taxon>
        <taxon>Culicoidea</taxon>
        <taxon>Culicidae</taxon>
        <taxon>Anophelinae</taxon>
        <taxon>Anopheles</taxon>
    </lineage>
</organism>
<reference evidence="2" key="1">
    <citation type="submission" date="2013-03" db="EMBL/GenBank/DDBJ databases">
        <title>The Genome Sequence of Anopheles christyi ACHKN1017.</title>
        <authorList>
            <consortium name="The Broad Institute Genomics Platform"/>
            <person name="Neafsey D.E."/>
            <person name="Besansky N."/>
            <person name="Walker B."/>
            <person name="Young S.K."/>
            <person name="Zeng Q."/>
            <person name="Gargeya S."/>
            <person name="Fitzgerald M."/>
            <person name="Haas B."/>
            <person name="Abouelleil A."/>
            <person name="Allen A.W."/>
            <person name="Alvarado L."/>
            <person name="Arachchi H.M."/>
            <person name="Berlin A.M."/>
            <person name="Chapman S.B."/>
            <person name="Gainer-Dewar J."/>
            <person name="Goldberg J."/>
            <person name="Griggs A."/>
            <person name="Gujja S."/>
            <person name="Hansen M."/>
            <person name="Howarth C."/>
            <person name="Imamovic A."/>
            <person name="Ireland A."/>
            <person name="Larimer J."/>
            <person name="McCowan C."/>
            <person name="Murphy C."/>
            <person name="Pearson M."/>
            <person name="Poon T.W."/>
            <person name="Priest M."/>
            <person name="Roberts A."/>
            <person name="Saif S."/>
            <person name="Shea T."/>
            <person name="Sisk P."/>
            <person name="Sykes S."/>
            <person name="Wortman J."/>
            <person name="Nusbaum C."/>
            <person name="Birren B."/>
        </authorList>
    </citation>
    <scope>NUCLEOTIDE SEQUENCE [LARGE SCALE GENOMIC DNA]</scope>
    <source>
        <strain evidence="2">ACHKN1017</strain>
    </source>
</reference>
<protein>
    <submittedName>
        <fullName evidence="1">Uncharacterized protein</fullName>
    </submittedName>
</protein>
<evidence type="ECO:0000313" key="2">
    <source>
        <dbReference type="Proteomes" id="UP000075881"/>
    </source>
</evidence>
<evidence type="ECO:0000313" key="1">
    <source>
        <dbReference type="EnsemblMetazoa" id="ACHR014223-PA"/>
    </source>
</evidence>
<keyword evidence="2" id="KW-1185">Reference proteome</keyword>